<proteinExistence type="predicted"/>
<dbReference type="EMBL" id="PQXI01000099">
    <property type="protein sequence ID" value="TGO24582.1"/>
    <property type="molecule type" value="Genomic_DNA"/>
</dbReference>
<dbReference type="Proteomes" id="UP000297910">
    <property type="component" value="Unassembled WGS sequence"/>
</dbReference>
<keyword evidence="2" id="KW-1185">Reference proteome</keyword>
<gene>
    <name evidence="1" type="ORF">BPAE_0099g00180</name>
</gene>
<accession>A0A4Z1FP54</accession>
<organism evidence="1 2">
    <name type="scientific">Botrytis paeoniae</name>
    <dbReference type="NCBI Taxonomy" id="278948"/>
    <lineage>
        <taxon>Eukaryota</taxon>
        <taxon>Fungi</taxon>
        <taxon>Dikarya</taxon>
        <taxon>Ascomycota</taxon>
        <taxon>Pezizomycotina</taxon>
        <taxon>Leotiomycetes</taxon>
        <taxon>Helotiales</taxon>
        <taxon>Sclerotiniaceae</taxon>
        <taxon>Botrytis</taxon>
    </lineage>
</organism>
<evidence type="ECO:0000313" key="2">
    <source>
        <dbReference type="Proteomes" id="UP000297910"/>
    </source>
</evidence>
<reference evidence="1 2" key="1">
    <citation type="submission" date="2017-12" db="EMBL/GenBank/DDBJ databases">
        <title>Comparative genomics of Botrytis spp.</title>
        <authorList>
            <person name="Valero-Jimenez C.A."/>
            <person name="Tapia P."/>
            <person name="Veloso J."/>
            <person name="Silva-Moreno E."/>
            <person name="Staats M."/>
            <person name="Valdes J.H."/>
            <person name="Van Kan J.A.L."/>
        </authorList>
    </citation>
    <scope>NUCLEOTIDE SEQUENCE [LARGE SCALE GENOMIC DNA]</scope>
    <source>
        <strain evidence="1 2">Bp0003</strain>
    </source>
</reference>
<dbReference type="AlphaFoldDB" id="A0A4Z1FP54"/>
<comment type="caution">
    <text evidence="1">The sequence shown here is derived from an EMBL/GenBank/DDBJ whole genome shotgun (WGS) entry which is preliminary data.</text>
</comment>
<evidence type="ECO:0000313" key="1">
    <source>
        <dbReference type="EMBL" id="TGO24582.1"/>
    </source>
</evidence>
<protein>
    <submittedName>
        <fullName evidence="1">Uncharacterized protein</fullName>
    </submittedName>
</protein>
<sequence length="61" mass="7231">MIIYVIPRLISEVNEQEKKRREEKSDEGLVSTERSLSLVLCVSVYYEFTIYELTEEEEKEG</sequence>
<name>A0A4Z1FP54_9HELO</name>